<feature type="compositionally biased region" description="Basic and acidic residues" evidence="1">
    <location>
        <begin position="881"/>
        <end position="890"/>
    </location>
</feature>
<accession>A0A0D0V4J8</accession>
<feature type="compositionally biased region" description="Low complexity" evidence="1">
    <location>
        <begin position="273"/>
        <end position="283"/>
    </location>
</feature>
<feature type="compositionally biased region" description="Polar residues" evidence="1">
    <location>
        <begin position="753"/>
        <end position="762"/>
    </location>
</feature>
<evidence type="ECO:0000313" key="4">
    <source>
        <dbReference type="Proteomes" id="UP000053392"/>
    </source>
</evidence>
<keyword evidence="2" id="KW-0812">Transmembrane</keyword>
<gene>
    <name evidence="3" type="ORF">I313_02629</name>
</gene>
<evidence type="ECO:0000256" key="2">
    <source>
        <dbReference type="SAM" id="Phobius"/>
    </source>
</evidence>
<feature type="compositionally biased region" description="Low complexity" evidence="1">
    <location>
        <begin position="577"/>
        <end position="591"/>
    </location>
</feature>
<protein>
    <submittedName>
        <fullName evidence="3">Uncharacterized protein</fullName>
    </submittedName>
</protein>
<feature type="region of interest" description="Disordered" evidence="1">
    <location>
        <begin position="576"/>
        <end position="621"/>
    </location>
</feature>
<feature type="compositionally biased region" description="Polar residues" evidence="1">
    <location>
        <begin position="899"/>
        <end position="910"/>
    </location>
</feature>
<evidence type="ECO:0000256" key="1">
    <source>
        <dbReference type="SAM" id="MobiDB-lite"/>
    </source>
</evidence>
<dbReference type="EMBL" id="KN847900">
    <property type="protein sequence ID" value="KIR41499.1"/>
    <property type="molecule type" value="Genomic_DNA"/>
</dbReference>
<keyword evidence="2" id="KW-1133">Transmembrane helix</keyword>
<dbReference type="PANTHER" id="PTHR18898:SF2">
    <property type="entry name" value="NUCLEOPROTEIN TPR"/>
    <property type="match status" value="1"/>
</dbReference>
<feature type="compositionally biased region" description="Basic and acidic residues" evidence="1">
    <location>
        <begin position="334"/>
        <end position="373"/>
    </location>
</feature>
<dbReference type="AlphaFoldDB" id="A0A0D0V4J8"/>
<dbReference type="HOGENOM" id="CLU_319339_0_0_1"/>
<dbReference type="Proteomes" id="UP000053392">
    <property type="component" value="Unassembled WGS sequence"/>
</dbReference>
<proteinExistence type="predicted"/>
<feature type="region of interest" description="Disordered" evidence="1">
    <location>
        <begin position="222"/>
        <end position="283"/>
    </location>
</feature>
<feature type="compositionally biased region" description="Low complexity" evidence="1">
    <location>
        <begin position="707"/>
        <end position="723"/>
    </location>
</feature>
<feature type="compositionally biased region" description="Basic and acidic residues" evidence="1">
    <location>
        <begin position="87"/>
        <end position="98"/>
    </location>
</feature>
<feature type="compositionally biased region" description="Low complexity" evidence="1">
    <location>
        <begin position="668"/>
        <end position="687"/>
    </location>
</feature>
<dbReference type="OrthoDB" id="2548929at2759"/>
<name>A0A0D0V4J8_9TREE</name>
<dbReference type="SUPFAM" id="SSF57997">
    <property type="entry name" value="Tropomyosin"/>
    <property type="match status" value="1"/>
</dbReference>
<feature type="transmembrane region" description="Helical" evidence="2">
    <location>
        <begin position="45"/>
        <end position="62"/>
    </location>
</feature>
<keyword evidence="2" id="KW-0472">Membrane</keyword>
<organism evidence="3 4">
    <name type="scientific">Cryptococcus deuterogattii Ram5</name>
    <dbReference type="NCBI Taxonomy" id="1296110"/>
    <lineage>
        <taxon>Eukaryota</taxon>
        <taxon>Fungi</taxon>
        <taxon>Dikarya</taxon>
        <taxon>Basidiomycota</taxon>
        <taxon>Agaricomycotina</taxon>
        <taxon>Tremellomycetes</taxon>
        <taxon>Tremellales</taxon>
        <taxon>Cryptococcaceae</taxon>
        <taxon>Cryptococcus</taxon>
        <taxon>Cryptococcus gattii species complex</taxon>
    </lineage>
</organism>
<evidence type="ECO:0000313" key="3">
    <source>
        <dbReference type="EMBL" id="KIR41499.1"/>
    </source>
</evidence>
<dbReference type="GO" id="GO:0017056">
    <property type="term" value="F:structural constituent of nuclear pore"/>
    <property type="evidence" value="ECO:0007669"/>
    <property type="project" value="TreeGrafter"/>
</dbReference>
<feature type="compositionally biased region" description="Polar residues" evidence="1">
    <location>
        <begin position="99"/>
        <end position="108"/>
    </location>
</feature>
<dbReference type="GO" id="GO:0005643">
    <property type="term" value="C:nuclear pore"/>
    <property type="evidence" value="ECO:0007669"/>
    <property type="project" value="TreeGrafter"/>
</dbReference>
<reference evidence="3 4" key="1">
    <citation type="submission" date="2015-01" db="EMBL/GenBank/DDBJ databases">
        <title>The Genome Sequence of Cryptococcus gattii Ram5.</title>
        <authorList>
            <consortium name="The Broad Institute Genomics Platform"/>
            <person name="Cuomo C."/>
            <person name="Litvintseva A."/>
            <person name="Chen Y."/>
            <person name="Heitman J."/>
            <person name="Sun S."/>
            <person name="Springer D."/>
            <person name="Dromer F."/>
            <person name="Young S."/>
            <person name="Zeng Q."/>
            <person name="Gargeya S."/>
            <person name="Abouelleil A."/>
            <person name="Alvarado L."/>
            <person name="Chapman S.B."/>
            <person name="Gainer-Dewar J."/>
            <person name="Goldberg J."/>
            <person name="Griggs A."/>
            <person name="Gujja S."/>
            <person name="Hansen M."/>
            <person name="Howarth C."/>
            <person name="Imamovic A."/>
            <person name="Larimer J."/>
            <person name="Murphy C."/>
            <person name="Naylor J."/>
            <person name="Pearson M."/>
            <person name="Priest M."/>
            <person name="Roberts A."/>
            <person name="Saif S."/>
            <person name="Shea T."/>
            <person name="Sykes S."/>
            <person name="Wortman J."/>
            <person name="Nusbaum C."/>
            <person name="Birren B."/>
        </authorList>
    </citation>
    <scope>NUCLEOTIDE SEQUENCE [LARGE SCALE GENOMIC DNA]</scope>
    <source>
        <strain evidence="3 4">Ram5</strain>
    </source>
</reference>
<feature type="region of interest" description="Disordered" evidence="1">
    <location>
        <begin position="636"/>
        <end position="762"/>
    </location>
</feature>
<keyword evidence="4" id="KW-1185">Reference proteome</keyword>
<feature type="region of interest" description="Disordered" evidence="1">
    <location>
        <begin position="87"/>
        <end position="108"/>
    </location>
</feature>
<dbReference type="GO" id="GO:0006406">
    <property type="term" value="P:mRNA export from nucleus"/>
    <property type="evidence" value="ECO:0007669"/>
    <property type="project" value="TreeGrafter"/>
</dbReference>
<feature type="region of interest" description="Disordered" evidence="1">
    <location>
        <begin position="318"/>
        <end position="373"/>
    </location>
</feature>
<sequence length="910" mass="98676">MSLSSLSERTRDAVLALLGQQIRPPDTEQQWVHLLQPTSQTNRSIILWLLIFVFLLIGAVVTNPSETCFRSHLTELSFRSAMADFRRSEDEANDEHGNKQSSLPVTGADTPTLQPILPLRFANRVAISLRTPTLYYRSFFLLSIAITPPLQSPAYLSDNRQMKKNTGIKERHLLWIGTWGSWSEVMLIPLYMEWVWRVVKRGAKEKSRKRASVDKPGVFEIRSVAPKEEPTTPNHKVSLSPAAAKHLRRSDSSTNIPDVLPLHSRPPSPTSRPPSLVNLVSPPSPAPEIASPLINSLKAELAAAQSVVQELQNQLSAHDQSVHEAHAHLQSTLDDLRTRRKEDDAERQELKARTKNLEEQKRQAESARREAEKKLRAVEVVRDGLENKIKSAEGSVKGTREQIGGSQQSVKVLQEEGDRHAVGARQEVERKQQEMRHMEAEIGTVEAKNEELESRVKEAEEKLKGVVEAGEAARKIGPEEEMMMMAAAYEVAAQEGYLHGYQHAHGGNSQWATQAAAYMAEAGMPHLGYDYTARPTSHVSTTGFGHLSKGTFASSSSRDLKELRYTDMSGFEDFGPGSASVSRRVSGVNAGKKQESTASDSESDVYGHDPGSPNGGISSSFSANLLPQGLFSSLEGETPYIGSGDDSTTFDDPLKLDLGGQDVQADNSSSSSASSPQQPPASSHHSSFSNPVTTHVEPIKRPSGNASHSLLPYPSSTSPSSGPNGLAPPTHSTTPPLIPGLPTLPGSRRWFSGTLSNDSLPNKSTSSFSASGFPSGITQLAYHHPTTTASNDSLHMGVGSSGAGGYESPFAPTEGEKKALAMAQGKWGGLSKRWTGGGEGWPSGLGWGRRDVGVVEGRASSEGHRMEIGQVLGQSSQGEVRQGEEGDKPGLRSKFSFLRKSQNQLSESRS</sequence>
<dbReference type="PANTHER" id="PTHR18898">
    <property type="entry name" value="NUCLEOPROTEIN TPR-RELATED"/>
    <property type="match status" value="1"/>
</dbReference>
<feature type="region of interest" description="Disordered" evidence="1">
    <location>
        <begin position="859"/>
        <end position="910"/>
    </location>
</feature>